<protein>
    <submittedName>
        <fullName evidence="1">Uncharacterized protein</fullName>
    </submittedName>
</protein>
<evidence type="ECO:0000313" key="2">
    <source>
        <dbReference type="Proteomes" id="UP001607302"/>
    </source>
</evidence>
<reference evidence="1 2" key="1">
    <citation type="journal article" date="2024" name="Ann. Entomol. Soc. Am.">
        <title>Genomic analyses of the southern and eastern yellowjacket wasps (Hymenoptera: Vespidae) reveal evolutionary signatures of social life.</title>
        <authorList>
            <person name="Catto M.A."/>
            <person name="Caine P.B."/>
            <person name="Orr S.E."/>
            <person name="Hunt B.G."/>
            <person name="Goodisman M.A.D."/>
        </authorList>
    </citation>
    <scope>NUCLEOTIDE SEQUENCE [LARGE SCALE GENOMIC DNA]</scope>
    <source>
        <strain evidence="1">233</strain>
        <tissue evidence="1">Head and thorax</tissue>
    </source>
</reference>
<dbReference type="AlphaFoldDB" id="A0ABD2A768"/>
<proteinExistence type="predicted"/>
<accession>A0ABD2A768</accession>
<name>A0ABD2A768_VESSQ</name>
<keyword evidence="2" id="KW-1185">Reference proteome</keyword>
<gene>
    <name evidence="1" type="ORF">V1478_014140</name>
</gene>
<dbReference type="Proteomes" id="UP001607302">
    <property type="component" value="Unassembled WGS sequence"/>
</dbReference>
<comment type="caution">
    <text evidence="1">The sequence shown here is derived from an EMBL/GenBank/DDBJ whole genome shotgun (WGS) entry which is preliminary data.</text>
</comment>
<organism evidence="1 2">
    <name type="scientific">Vespula squamosa</name>
    <name type="common">Southern yellow jacket</name>
    <name type="synonym">Wasp</name>
    <dbReference type="NCBI Taxonomy" id="30214"/>
    <lineage>
        <taxon>Eukaryota</taxon>
        <taxon>Metazoa</taxon>
        <taxon>Ecdysozoa</taxon>
        <taxon>Arthropoda</taxon>
        <taxon>Hexapoda</taxon>
        <taxon>Insecta</taxon>
        <taxon>Pterygota</taxon>
        <taxon>Neoptera</taxon>
        <taxon>Endopterygota</taxon>
        <taxon>Hymenoptera</taxon>
        <taxon>Apocrita</taxon>
        <taxon>Aculeata</taxon>
        <taxon>Vespoidea</taxon>
        <taxon>Vespidae</taxon>
        <taxon>Vespinae</taxon>
        <taxon>Vespula</taxon>
    </lineage>
</organism>
<sequence length="75" mass="8248">MMNVNKGNMTKKYAVGGAAIPPRTDNSAAGYLFAMCNDIAQISQHRLLLHNSIAIVPHSTTQDLLYYILQMTIVP</sequence>
<dbReference type="EMBL" id="JAUDFV010000154">
    <property type="protein sequence ID" value="KAL2716464.1"/>
    <property type="molecule type" value="Genomic_DNA"/>
</dbReference>
<evidence type="ECO:0000313" key="1">
    <source>
        <dbReference type="EMBL" id="KAL2716464.1"/>
    </source>
</evidence>